<evidence type="ECO:0000313" key="6">
    <source>
        <dbReference type="EMBL" id="PZV34709.1"/>
    </source>
</evidence>
<dbReference type="EMBL" id="MZXV01000070">
    <property type="protein sequence ID" value="PZV34709.1"/>
    <property type="molecule type" value="Genomic_DNA"/>
</dbReference>
<dbReference type="AlphaFoldDB" id="A0A2W7CLP6"/>
<dbReference type="Gene3D" id="1.10.10.10">
    <property type="entry name" value="Winged helix-like DNA-binding domain superfamily/Winged helix DNA-binding domain"/>
    <property type="match status" value="1"/>
</dbReference>
<dbReference type="RefSeq" id="WP_111548069.1">
    <property type="nucleotide sequence ID" value="NZ_MZXV01000070.1"/>
</dbReference>
<dbReference type="Gene3D" id="3.40.190.10">
    <property type="entry name" value="Periplasmic binding protein-like II"/>
    <property type="match status" value="2"/>
</dbReference>
<dbReference type="PANTHER" id="PTHR30537">
    <property type="entry name" value="HTH-TYPE TRANSCRIPTIONAL REGULATOR"/>
    <property type="match status" value="1"/>
</dbReference>
<dbReference type="GO" id="GO:0043565">
    <property type="term" value="F:sequence-specific DNA binding"/>
    <property type="evidence" value="ECO:0007669"/>
    <property type="project" value="TreeGrafter"/>
</dbReference>
<dbReference type="Pfam" id="PF00126">
    <property type="entry name" value="HTH_1"/>
    <property type="match status" value="1"/>
</dbReference>
<dbReference type="SUPFAM" id="SSF46785">
    <property type="entry name" value="Winged helix' DNA-binding domain"/>
    <property type="match status" value="1"/>
</dbReference>
<gene>
    <name evidence="6" type="ORF">B5V02_31890</name>
</gene>
<dbReference type="InterPro" id="IPR058163">
    <property type="entry name" value="LysR-type_TF_proteobact-type"/>
</dbReference>
<dbReference type="PRINTS" id="PR00039">
    <property type="entry name" value="HTHLYSR"/>
</dbReference>
<comment type="similarity">
    <text evidence="1">Belongs to the LysR transcriptional regulatory family.</text>
</comment>
<dbReference type="InterPro" id="IPR005119">
    <property type="entry name" value="LysR_subst-bd"/>
</dbReference>
<evidence type="ECO:0000313" key="7">
    <source>
        <dbReference type="Proteomes" id="UP000248616"/>
    </source>
</evidence>
<name>A0A2W7CLP6_9HYPH</name>
<keyword evidence="3" id="KW-0238">DNA-binding</keyword>
<dbReference type="GO" id="GO:0003700">
    <property type="term" value="F:DNA-binding transcription factor activity"/>
    <property type="evidence" value="ECO:0007669"/>
    <property type="project" value="InterPro"/>
</dbReference>
<dbReference type="InterPro" id="IPR000847">
    <property type="entry name" value="LysR_HTH_N"/>
</dbReference>
<reference evidence="7" key="1">
    <citation type="submission" date="2017-03" db="EMBL/GenBank/DDBJ databases">
        <authorList>
            <person name="Safronova V.I."/>
            <person name="Sazanova A.L."/>
            <person name="Chirak E.R."/>
        </authorList>
    </citation>
    <scope>NUCLEOTIDE SEQUENCE [LARGE SCALE GENOMIC DNA]</scope>
    <source>
        <strain evidence="7">Ach-343</strain>
    </source>
</reference>
<dbReference type="SUPFAM" id="SSF53850">
    <property type="entry name" value="Periplasmic binding protein-like II"/>
    <property type="match status" value="1"/>
</dbReference>
<evidence type="ECO:0000256" key="4">
    <source>
        <dbReference type="ARBA" id="ARBA00023163"/>
    </source>
</evidence>
<dbReference type="GO" id="GO:0006351">
    <property type="term" value="P:DNA-templated transcription"/>
    <property type="evidence" value="ECO:0007669"/>
    <property type="project" value="TreeGrafter"/>
</dbReference>
<accession>A0A2W7CLP6</accession>
<dbReference type="Pfam" id="PF03466">
    <property type="entry name" value="LysR_substrate"/>
    <property type="match status" value="1"/>
</dbReference>
<dbReference type="PANTHER" id="PTHR30537:SF74">
    <property type="entry name" value="HTH-TYPE TRANSCRIPTIONAL REGULATOR TRPI"/>
    <property type="match status" value="1"/>
</dbReference>
<dbReference type="PROSITE" id="PS50931">
    <property type="entry name" value="HTH_LYSR"/>
    <property type="match status" value="1"/>
</dbReference>
<dbReference type="InterPro" id="IPR036388">
    <property type="entry name" value="WH-like_DNA-bd_sf"/>
</dbReference>
<keyword evidence="4" id="KW-0804">Transcription</keyword>
<dbReference type="OrthoDB" id="9804958at2"/>
<feature type="domain" description="HTH lysR-type" evidence="5">
    <location>
        <begin position="9"/>
        <end position="66"/>
    </location>
</feature>
<evidence type="ECO:0000256" key="3">
    <source>
        <dbReference type="ARBA" id="ARBA00023125"/>
    </source>
</evidence>
<protein>
    <submittedName>
        <fullName evidence="6">LysR family transcriptional regulator</fullName>
    </submittedName>
</protein>
<comment type="caution">
    <text evidence="6">The sequence shown here is derived from an EMBL/GenBank/DDBJ whole genome shotgun (WGS) entry which is preliminary data.</text>
</comment>
<keyword evidence="2" id="KW-0805">Transcription regulation</keyword>
<evidence type="ECO:0000256" key="2">
    <source>
        <dbReference type="ARBA" id="ARBA00023015"/>
    </source>
</evidence>
<proteinExistence type="inferred from homology"/>
<organism evidence="6 7">
    <name type="scientific">Mesorhizobium kowhaii</name>
    <dbReference type="NCBI Taxonomy" id="1300272"/>
    <lineage>
        <taxon>Bacteria</taxon>
        <taxon>Pseudomonadati</taxon>
        <taxon>Pseudomonadota</taxon>
        <taxon>Alphaproteobacteria</taxon>
        <taxon>Hyphomicrobiales</taxon>
        <taxon>Phyllobacteriaceae</taxon>
        <taxon>Mesorhizobium</taxon>
    </lineage>
</organism>
<evidence type="ECO:0000256" key="1">
    <source>
        <dbReference type="ARBA" id="ARBA00009437"/>
    </source>
</evidence>
<dbReference type="InterPro" id="IPR036390">
    <property type="entry name" value="WH_DNA-bd_sf"/>
</dbReference>
<dbReference type="Proteomes" id="UP000248616">
    <property type="component" value="Unassembled WGS sequence"/>
</dbReference>
<keyword evidence="7" id="KW-1185">Reference proteome</keyword>
<sequence>MVALSKLIPSARGLFVFEAAARTGSFTITAREFNVTQPSISRTIAQFEAELGMRLFDRGPTGLALTDDGRVLHAAVREGLSQVRDTILMIQDQKKASKPQVTLSLSSSFVTHWLVSRLGAFNATFPNVDLRFDLIAGVMRGMPDNVDLGTRIVGDDDTQYHRWDFSPEIILPVCSPSYLRAHGKLDHDGDGDGHVFLHLTDHHLQQWADIWGNVANRKTAKGTWLEFSDYAVILQAALNGEGVALGWLSVTSTALLKGMLVPASDRLIDTGRHHRLIAPRSRPLRPVVAQIANWLRSQMMEDVQALQPLLQSEVTHH</sequence>
<evidence type="ECO:0000259" key="5">
    <source>
        <dbReference type="PROSITE" id="PS50931"/>
    </source>
</evidence>